<organism evidence="2 3">
    <name type="scientific">Ranitomeya imitator</name>
    <name type="common">mimic poison frog</name>
    <dbReference type="NCBI Taxonomy" id="111125"/>
    <lineage>
        <taxon>Eukaryota</taxon>
        <taxon>Metazoa</taxon>
        <taxon>Chordata</taxon>
        <taxon>Craniata</taxon>
        <taxon>Vertebrata</taxon>
        <taxon>Euteleostomi</taxon>
        <taxon>Amphibia</taxon>
        <taxon>Batrachia</taxon>
        <taxon>Anura</taxon>
        <taxon>Neobatrachia</taxon>
        <taxon>Hyloidea</taxon>
        <taxon>Dendrobatidae</taxon>
        <taxon>Dendrobatinae</taxon>
        <taxon>Ranitomeya</taxon>
    </lineage>
</organism>
<accession>A0ABN9LJE0</accession>
<sequence length="137" mass="14819">MSFRSAAACLLRILALRGCGAADPLFTCTSCRSAAACLSSAHTRPARLRRCGPTVHVYLLPVRHCLLVFCAYSPCAAAALRTHCSCVPPSGPLLAAHTGQAIRARRIVDPVQKKEYLFETGHIPIEWEGNEVFVLIC</sequence>
<gene>
    <name evidence="2" type="ORF">RIMI_LOCUS9964213</name>
</gene>
<comment type="caution">
    <text evidence="2">The sequence shown here is derived from an EMBL/GenBank/DDBJ whole genome shotgun (WGS) entry which is preliminary data.</text>
</comment>
<feature type="chain" id="PRO_5045547935" evidence="1">
    <location>
        <begin position="23"/>
        <end position="137"/>
    </location>
</feature>
<evidence type="ECO:0000313" key="2">
    <source>
        <dbReference type="EMBL" id="CAJ0943436.1"/>
    </source>
</evidence>
<keyword evidence="3" id="KW-1185">Reference proteome</keyword>
<keyword evidence="1" id="KW-0732">Signal</keyword>
<proteinExistence type="predicted"/>
<reference evidence="2" key="1">
    <citation type="submission" date="2023-07" db="EMBL/GenBank/DDBJ databases">
        <authorList>
            <person name="Stuckert A."/>
        </authorList>
    </citation>
    <scope>NUCLEOTIDE SEQUENCE</scope>
</reference>
<evidence type="ECO:0000313" key="3">
    <source>
        <dbReference type="Proteomes" id="UP001176940"/>
    </source>
</evidence>
<name>A0ABN9LJE0_9NEOB</name>
<dbReference type="EMBL" id="CAUEEQ010021133">
    <property type="protein sequence ID" value="CAJ0943436.1"/>
    <property type="molecule type" value="Genomic_DNA"/>
</dbReference>
<dbReference type="Proteomes" id="UP001176940">
    <property type="component" value="Unassembled WGS sequence"/>
</dbReference>
<evidence type="ECO:0000256" key="1">
    <source>
        <dbReference type="SAM" id="SignalP"/>
    </source>
</evidence>
<protein>
    <submittedName>
        <fullName evidence="2">Uncharacterized protein</fullName>
    </submittedName>
</protein>
<feature type="signal peptide" evidence="1">
    <location>
        <begin position="1"/>
        <end position="22"/>
    </location>
</feature>